<keyword evidence="4 7" id="KW-0067">ATP-binding</keyword>
<feature type="binding site" evidence="7">
    <location>
        <begin position="223"/>
        <end position="230"/>
    </location>
    <ligand>
        <name>ATP</name>
        <dbReference type="ChEBI" id="CHEBI:30616"/>
    </ligand>
</feature>
<dbReference type="InterPro" id="IPR027640">
    <property type="entry name" value="Kinesin-like_fam"/>
</dbReference>
<reference evidence="11 12" key="1">
    <citation type="journal article" date="2016" name="G3 (Bethesda)">
        <title>First Draft Assembly and Annotation of the Genome of a California Endemic Oak Quercus lobata Nee (Fagaceae).</title>
        <authorList>
            <person name="Sork V.L."/>
            <person name="Fitz-Gibbon S.T."/>
            <person name="Puiu D."/>
            <person name="Crepeau M."/>
            <person name="Gugger P.F."/>
            <person name="Sherman R."/>
            <person name="Stevens K."/>
            <person name="Langley C.H."/>
            <person name="Pellegrini M."/>
            <person name="Salzberg S.L."/>
        </authorList>
    </citation>
    <scope>NUCLEOTIDE SEQUENCE [LARGE SCALE GENOMIC DNA]</scope>
    <source>
        <strain evidence="11 12">cv. SW786</strain>
    </source>
</reference>
<dbReference type="GO" id="GO:0003777">
    <property type="term" value="F:microtubule motor activity"/>
    <property type="evidence" value="ECO:0007669"/>
    <property type="project" value="InterPro"/>
</dbReference>
<dbReference type="GO" id="GO:0005829">
    <property type="term" value="C:cytosol"/>
    <property type="evidence" value="ECO:0007669"/>
    <property type="project" value="UniProtKB-ARBA"/>
</dbReference>
<dbReference type="Pfam" id="PF00225">
    <property type="entry name" value="Kinesin"/>
    <property type="match status" value="1"/>
</dbReference>
<dbReference type="Gramene" id="QL06p035637:mrna">
    <property type="protein sequence ID" value="QL06p035637:mrna"/>
    <property type="gene ID" value="QL06p035637"/>
</dbReference>
<proteinExistence type="inferred from homology"/>
<dbReference type="PROSITE" id="PS50067">
    <property type="entry name" value="KINESIN_MOTOR_2"/>
    <property type="match status" value="1"/>
</dbReference>
<feature type="compositionally biased region" description="Low complexity" evidence="9">
    <location>
        <begin position="2033"/>
        <end position="2051"/>
    </location>
</feature>
<comment type="similarity">
    <text evidence="1">Belongs to the TRAFAC class myosin-kinesin ATPase superfamily. Kinesin family. KIN-14 subfamily.</text>
</comment>
<name>A0A7N2M0A0_QUELO</name>
<dbReference type="GO" id="GO:0009903">
    <property type="term" value="P:chloroplast avoidance movement"/>
    <property type="evidence" value="ECO:0007669"/>
    <property type="project" value="UniProtKB-ARBA"/>
</dbReference>
<dbReference type="InterPro" id="IPR005135">
    <property type="entry name" value="Endo/exonuclease/phosphatase"/>
</dbReference>
<dbReference type="PANTHER" id="PTHR47972">
    <property type="entry name" value="KINESIN-LIKE PROTEIN KLP-3"/>
    <property type="match status" value="1"/>
</dbReference>
<dbReference type="GO" id="GO:0007018">
    <property type="term" value="P:microtubule-based movement"/>
    <property type="evidence" value="ECO:0007669"/>
    <property type="project" value="InterPro"/>
</dbReference>
<feature type="coiled-coil region" evidence="8">
    <location>
        <begin position="473"/>
        <end position="507"/>
    </location>
</feature>
<evidence type="ECO:0000256" key="3">
    <source>
        <dbReference type="ARBA" id="ARBA00022741"/>
    </source>
</evidence>
<evidence type="ECO:0000313" key="11">
    <source>
        <dbReference type="EnsemblPlants" id="QL06p035637:mrna"/>
    </source>
</evidence>
<dbReference type="FunCoup" id="A0A7N2M0A0">
    <property type="interactions" value="3189"/>
</dbReference>
<dbReference type="SUPFAM" id="SSF52540">
    <property type="entry name" value="P-loop containing nucleoside triphosphate hydrolases"/>
    <property type="match status" value="1"/>
</dbReference>
<dbReference type="Pfam" id="PF03372">
    <property type="entry name" value="Exo_endo_phos"/>
    <property type="match status" value="1"/>
</dbReference>
<dbReference type="InterPro" id="IPR001752">
    <property type="entry name" value="Kinesin_motor_dom"/>
</dbReference>
<evidence type="ECO:0000256" key="1">
    <source>
        <dbReference type="ARBA" id="ARBA00010899"/>
    </source>
</evidence>
<evidence type="ECO:0000313" key="12">
    <source>
        <dbReference type="Proteomes" id="UP000594261"/>
    </source>
</evidence>
<dbReference type="GO" id="GO:0005524">
    <property type="term" value="F:ATP binding"/>
    <property type="evidence" value="ECO:0007669"/>
    <property type="project" value="UniProtKB-UniRule"/>
</dbReference>
<organism evidence="11 12">
    <name type="scientific">Quercus lobata</name>
    <name type="common">Valley oak</name>
    <dbReference type="NCBI Taxonomy" id="97700"/>
    <lineage>
        <taxon>Eukaryota</taxon>
        <taxon>Viridiplantae</taxon>
        <taxon>Streptophyta</taxon>
        <taxon>Embryophyta</taxon>
        <taxon>Tracheophyta</taxon>
        <taxon>Spermatophyta</taxon>
        <taxon>Magnoliopsida</taxon>
        <taxon>eudicotyledons</taxon>
        <taxon>Gunneridae</taxon>
        <taxon>Pentapetalae</taxon>
        <taxon>rosids</taxon>
        <taxon>fabids</taxon>
        <taxon>Fagales</taxon>
        <taxon>Fagaceae</taxon>
        <taxon>Quercus</taxon>
    </lineage>
</organism>
<accession>A0A7N2M0A0</accession>
<dbReference type="SMART" id="SM00129">
    <property type="entry name" value="KISc"/>
    <property type="match status" value="1"/>
</dbReference>
<dbReference type="GO" id="GO:0008017">
    <property type="term" value="F:microtubule binding"/>
    <property type="evidence" value="ECO:0007669"/>
    <property type="project" value="InterPro"/>
</dbReference>
<keyword evidence="3 7" id="KW-0547">Nucleotide-binding</keyword>
<feature type="domain" description="Kinesin motor" evidence="10">
    <location>
        <begin position="142"/>
        <end position="456"/>
    </location>
</feature>
<protein>
    <recommendedName>
        <fullName evidence="10">Kinesin motor domain-containing protein</fullName>
    </recommendedName>
</protein>
<dbReference type="FunFam" id="3.40.850.10:FF:000058">
    <property type="entry name" value="kinesin-like protein KIN-14B isoform X1"/>
    <property type="match status" value="1"/>
</dbReference>
<evidence type="ECO:0000256" key="2">
    <source>
        <dbReference type="ARBA" id="ARBA00022701"/>
    </source>
</evidence>
<dbReference type="GO" id="GO:0031022">
    <property type="term" value="P:nuclear migration along microfilament"/>
    <property type="evidence" value="ECO:0007669"/>
    <property type="project" value="UniProtKB-ARBA"/>
</dbReference>
<evidence type="ECO:0000256" key="4">
    <source>
        <dbReference type="ARBA" id="ARBA00022840"/>
    </source>
</evidence>
<keyword evidence="6 7" id="KW-0505">Motor protein</keyword>
<dbReference type="GO" id="GO:0005886">
    <property type="term" value="C:plasma membrane"/>
    <property type="evidence" value="ECO:0007669"/>
    <property type="project" value="UniProtKB-ARBA"/>
</dbReference>
<dbReference type="InterPro" id="IPR036691">
    <property type="entry name" value="Endo/exonu/phosph_ase_sf"/>
</dbReference>
<keyword evidence="5 8" id="KW-0175">Coiled coil</keyword>
<dbReference type="EMBL" id="LRBV02000006">
    <property type="status" value="NOT_ANNOTATED_CDS"/>
    <property type="molecule type" value="Genomic_DNA"/>
</dbReference>
<feature type="region of interest" description="Disordered" evidence="9">
    <location>
        <begin position="2032"/>
        <end position="2052"/>
    </location>
</feature>
<feature type="coiled-coil region" evidence="8">
    <location>
        <begin position="55"/>
        <end position="89"/>
    </location>
</feature>
<evidence type="ECO:0000256" key="7">
    <source>
        <dbReference type="PROSITE-ProRule" id="PRU00283"/>
    </source>
</evidence>
<reference evidence="11" key="2">
    <citation type="submission" date="2021-01" db="UniProtKB">
        <authorList>
            <consortium name="EnsemblPlants"/>
        </authorList>
    </citation>
    <scope>IDENTIFICATION</scope>
</reference>
<dbReference type="GO" id="GO:0005874">
    <property type="term" value="C:microtubule"/>
    <property type="evidence" value="ECO:0007669"/>
    <property type="project" value="UniProtKB-KW"/>
</dbReference>
<evidence type="ECO:0000256" key="9">
    <source>
        <dbReference type="SAM" id="MobiDB-lite"/>
    </source>
</evidence>
<sequence>MGEQRNRWNWEVSGFEPRKTSSFEQGDFRSSGAAPLVRRYSISAASALSHSESSKLSLSSKLQRLKDQVKIAREDYLELRQEANELQEYSNAKLDRVTRYLGVLAEKTRKLDQVALETEARISPLINEKRKLFNDLLTAKGNIKVFCRTRPLFEDEGTSVVEFPDDCTIRVNTGDDSISNPKKDFEFDRVYGPHVGQAELFRDVQPLVQSALDGYNVSIFAYGQTHSGKTHTMEGSSHDRGLYSRCFEELFDLANSDSTFTSQFNFSVTIFELYNEQVRDLLSESGSSLQKVQMGSSDSIIELVQEKVDNPLEFSRVLKAAFQSRGNDISKFNVSHLIVTIHIYYGNLITGENSYSKLSLGDLAGSEGSIGEDDSGEHVTDLLHVMKSLSALGDVLSSLTSKKDVVPYQNSMLTQILGDSLGGSSKTLMIVNISPNVKNLSETLSSLNFSSRARNAVLSLGNRDTIKKWRDVANDARKELYEKGKEIQDLTQEVLGLKQALKDANDQSVLLFNEVQKAWKVSLTLQSDLKSENIMLVDKLKIEKEQNAQLRNQVAQLLQLEQDQKMQMQQRDLTIQTLQAKIKSVELQLNDALHSTEARSTSGSEGPGVLSSKATEDGIDSSAVTVTKKLEEELKKRDALIERLHEENEKLFDRLTEKASLPGSAQVSSPLSRGHVNFQPREQGRIDNNSNNKGRSMDVIPLPSAAEKSDGTVALVKSGSEKVKTTPAGEYLTSALNDFDPEQYDSLAAISDGANKLLMLFFTFREGDTAFTLQWSSNSSGQFLLLTELKAGGPRRSLIIPEGKERNGWRAFGLELRKLLNPSHYAVGGKGLPKFIPQVRRHNLEAQNSRTFAEVVQGFHRRTEDRKNLKQLGFTAKGKVTQLGEEKMELNLRIAGAKAGAFPVGKSDKEVVGGVRREQRINEMVEVGEQNLADRIRFPSPSLCLNSKDYEKGRRSEDRRSYWTGRGLVVEVDVTGRRRVSWVRKKRGDMKIRGDVRAGEWKCNEEASKTLKWVPRGTNQAGINPALGLGTSPVLTEAGVGHFHSVFSGPSHFEVGESSLTGEGLSAQPPWTLAHPKIFSQSFDLEPVESVQCATVPLVADGPSSAGTSSDEPWLPPVMADGSSAAGTSAVVPALPPGKAAGTFSVGNSSDDPMVTPGKSIKGFSRSPVECFLADFFLSLYRAGLVVLGNNDGDKGGWDSYAIVRTEAVLDLEKPSLAVIPSKTLCVVPGVSVLAVEGLISPDMGLGGEESLSIPLLSNTPFGLPSLAELNCGNEIVECENTLDISRWIERETEAAKVLNRKVTASRKVVIYKDKGKRELRNLQSSVNYDGRGLNDSRKRSIVKNLLREWKCDVICLQETKLSDLDRQMVGSLWSCPYVDWVALDAVQTAGGVLLMWDSRVLERLEFLVGSFSVSVWWQGLGDGFIWACSGVYGPVDDNARGLMWDKLVGVHHFWNVPWCCIGDFNIVRFPSERLGNSRLTPTMELFSEFIEDLNLIDLPLEGGSYTWSSGSNQPSMSRLDRVLVSPDWEEHYPDVIQRILPRPISDHFPILVEIGGMARGKSPFRFENMWLKTEGFTDRVHSWWNRHSFSGTPNFVFAKKLKALKEDIVQWNRLEFGHVGRKKTQLLEALKLLDAKEGEFGLSDAETCERVAVRSEVEKLLSLEEISWRQKSRMLWIKEGDNNTKFFHKVANSHRRFNHLSFLEVDGVIYEEESEVAAQVVNFYKNLYQETEEWRPFVEGLEFDQIDGSERGWLERRFEKEEIILAVNELAGDKAPSPDGFSMAFFHHCWRVVESDVLAVFEEFYHHSLKVNALKSEMVPIGEVNNVHTLTEILGCRIGSLPMTYLVYGIATNREASVASSLEQLGTEARRSWKVLLLRDPNDWEMGDVDDFLHTLASNLPQSEQGDRMIWKLSKKGDFNIRSFYDRLRSPLPIIFPWKDPLGFLGSCLDRLQICFSVLAAVIKAGASREHEILAEIRDAVFSFIRKMEPKRVMDTMLVSRVRILYIRSLLARSPELQSIKVSPVECFLEKGNSGRSRSSSRGNSPGRSPVRYVDEHIHGFKVNIKPEKKSKFSSVVLKIRGIDQDSWRQQVTGGKLREVQEEAKIFATGNKALAALFVHTPAGELQRQIRSWLAESFEFLSVTGDDASGGTTGQLELLSTAIMDGWMAGLGAALPPHTDALGQLLYEYAKRVYTSQLQHLKDIAGTLSTEEAQDAVQVSKLRSALESVDHKRRKLLQQMRCDIALLTLEDGGSPIQNPSTAAEDARLASLISLDGILKQIKDITRQSSVSTLSKSKKKALLASLDELMERMPSLLDIDHPCAQRQIADARRVIEAIPEEDDHLQETSHARRASADLGSGSEVNVAQWNVLQFNTGSTTPFIIKCGANSNSELVIKADARVQEPKGGEIVRVVPRPAVLENMSLEEIKQVFSQLPEALSLLSLARTADGTRARYSRLYRTLAMKVPSLRDLVGELEKGGVLKDVRS</sequence>
<keyword evidence="12" id="KW-1185">Reference proteome</keyword>
<dbReference type="Proteomes" id="UP000594261">
    <property type="component" value="Chromosome 6"/>
</dbReference>
<dbReference type="InterPro" id="IPR027417">
    <property type="entry name" value="P-loop_NTPase"/>
</dbReference>
<feature type="region of interest" description="Disordered" evidence="9">
    <location>
        <begin position="659"/>
        <end position="695"/>
    </location>
</feature>
<dbReference type="PANTHER" id="PTHR47972:SF22">
    <property type="entry name" value="KINESIN-LIKE PROTEIN KIN-14A-RELATED"/>
    <property type="match status" value="1"/>
</dbReference>
<dbReference type="InterPro" id="IPR036961">
    <property type="entry name" value="Kinesin_motor_dom_sf"/>
</dbReference>
<dbReference type="PRINTS" id="PR00380">
    <property type="entry name" value="KINESINHEAVY"/>
</dbReference>
<keyword evidence="2" id="KW-0493">Microtubule</keyword>
<feature type="region of interest" description="Disordered" evidence="9">
    <location>
        <begin position="594"/>
        <end position="617"/>
    </location>
</feature>
<evidence type="ECO:0000256" key="6">
    <source>
        <dbReference type="ARBA" id="ARBA00023175"/>
    </source>
</evidence>
<dbReference type="InParanoid" id="A0A7N2M0A0"/>
<evidence type="ECO:0000256" key="8">
    <source>
        <dbReference type="SAM" id="Coils"/>
    </source>
</evidence>
<dbReference type="EnsemblPlants" id="QL06p035637:mrna">
    <property type="protein sequence ID" value="QL06p035637:mrna"/>
    <property type="gene ID" value="QL06p035637"/>
</dbReference>
<dbReference type="Gene3D" id="3.40.850.10">
    <property type="entry name" value="Kinesin motor domain"/>
    <property type="match status" value="1"/>
</dbReference>
<dbReference type="SUPFAM" id="SSF56219">
    <property type="entry name" value="DNase I-like"/>
    <property type="match status" value="1"/>
</dbReference>
<evidence type="ECO:0000256" key="5">
    <source>
        <dbReference type="ARBA" id="ARBA00023054"/>
    </source>
</evidence>
<dbReference type="Gene3D" id="3.60.10.10">
    <property type="entry name" value="Endonuclease/exonuclease/phosphatase"/>
    <property type="match status" value="1"/>
</dbReference>
<evidence type="ECO:0000259" key="10">
    <source>
        <dbReference type="PROSITE" id="PS50067"/>
    </source>
</evidence>
<dbReference type="GO" id="GO:0009904">
    <property type="term" value="P:chloroplast accumulation movement"/>
    <property type="evidence" value="ECO:0007669"/>
    <property type="project" value="UniProtKB-ARBA"/>
</dbReference>